<feature type="compositionally biased region" description="Basic and acidic residues" evidence="13">
    <location>
        <begin position="227"/>
        <end position="236"/>
    </location>
</feature>
<dbReference type="Gene3D" id="1.10.287.70">
    <property type="match status" value="1"/>
</dbReference>
<evidence type="ECO:0000256" key="6">
    <source>
        <dbReference type="ARBA" id="ARBA00022837"/>
    </source>
</evidence>
<comment type="subcellular location">
    <subcellularLocation>
        <location evidence="1">Membrane</location>
        <topology evidence="1">Multi-pass membrane protein</topology>
    </subcellularLocation>
</comment>
<feature type="region of interest" description="Disordered" evidence="13">
    <location>
        <begin position="1"/>
        <end position="24"/>
    </location>
</feature>
<keyword evidence="3" id="KW-0109">Calcium transport</keyword>
<dbReference type="PANTHER" id="PTHR45628:SF7">
    <property type="entry name" value="VOLTAGE-DEPENDENT CALCIUM CHANNEL TYPE A SUBUNIT ALPHA-1"/>
    <property type="match status" value="1"/>
</dbReference>
<accession>A0ABP0LPW2</accession>
<protein>
    <recommendedName>
        <fullName evidence="15">Ion transport domain-containing protein</fullName>
    </recommendedName>
</protein>
<evidence type="ECO:0000256" key="12">
    <source>
        <dbReference type="ARBA" id="ARBA00023303"/>
    </source>
</evidence>
<dbReference type="Proteomes" id="UP001642484">
    <property type="component" value="Unassembled WGS sequence"/>
</dbReference>
<reference evidence="16 17" key="1">
    <citation type="submission" date="2024-02" db="EMBL/GenBank/DDBJ databases">
        <authorList>
            <person name="Chen Y."/>
            <person name="Shah S."/>
            <person name="Dougan E. K."/>
            <person name="Thang M."/>
            <person name="Chan C."/>
        </authorList>
    </citation>
    <scope>NUCLEOTIDE SEQUENCE [LARGE SCALE GENOMIC DNA]</scope>
</reference>
<evidence type="ECO:0000256" key="9">
    <source>
        <dbReference type="ARBA" id="ARBA00023065"/>
    </source>
</evidence>
<evidence type="ECO:0000256" key="14">
    <source>
        <dbReference type="SAM" id="Phobius"/>
    </source>
</evidence>
<keyword evidence="6" id="KW-0106">Calcium</keyword>
<evidence type="ECO:0000256" key="13">
    <source>
        <dbReference type="SAM" id="MobiDB-lite"/>
    </source>
</evidence>
<dbReference type="PANTHER" id="PTHR45628">
    <property type="entry name" value="VOLTAGE-DEPENDENT CALCIUM CHANNEL TYPE A SUBUNIT ALPHA-1"/>
    <property type="match status" value="1"/>
</dbReference>
<keyword evidence="10 14" id="KW-0472">Membrane</keyword>
<evidence type="ECO:0000256" key="3">
    <source>
        <dbReference type="ARBA" id="ARBA00022568"/>
    </source>
</evidence>
<feature type="transmembrane region" description="Helical" evidence="14">
    <location>
        <begin position="443"/>
        <end position="470"/>
    </location>
</feature>
<organism evidence="16 17">
    <name type="scientific">Durusdinium trenchii</name>
    <dbReference type="NCBI Taxonomy" id="1381693"/>
    <lineage>
        <taxon>Eukaryota</taxon>
        <taxon>Sar</taxon>
        <taxon>Alveolata</taxon>
        <taxon>Dinophyceae</taxon>
        <taxon>Suessiales</taxon>
        <taxon>Symbiodiniaceae</taxon>
        <taxon>Durusdinium</taxon>
    </lineage>
</organism>
<proteinExistence type="predicted"/>
<dbReference type="SUPFAM" id="SSF81324">
    <property type="entry name" value="Voltage-gated potassium channels"/>
    <property type="match status" value="1"/>
</dbReference>
<feature type="transmembrane region" description="Helical" evidence="14">
    <location>
        <begin position="375"/>
        <end position="399"/>
    </location>
</feature>
<evidence type="ECO:0000256" key="1">
    <source>
        <dbReference type="ARBA" id="ARBA00004141"/>
    </source>
</evidence>
<evidence type="ECO:0000256" key="4">
    <source>
        <dbReference type="ARBA" id="ARBA00022673"/>
    </source>
</evidence>
<evidence type="ECO:0000256" key="2">
    <source>
        <dbReference type="ARBA" id="ARBA00022448"/>
    </source>
</evidence>
<dbReference type="InterPro" id="IPR027359">
    <property type="entry name" value="Volt_channel_dom_sf"/>
</dbReference>
<evidence type="ECO:0000256" key="5">
    <source>
        <dbReference type="ARBA" id="ARBA00022692"/>
    </source>
</evidence>
<dbReference type="InterPro" id="IPR050599">
    <property type="entry name" value="VDCC_alpha-1_subunit"/>
</dbReference>
<feature type="transmembrane region" description="Helical" evidence="14">
    <location>
        <begin position="482"/>
        <end position="503"/>
    </location>
</feature>
<keyword evidence="11" id="KW-0325">Glycoprotein</keyword>
<keyword evidence="7" id="KW-0851">Voltage-gated channel</keyword>
<dbReference type="EMBL" id="CAXAMN010013570">
    <property type="protein sequence ID" value="CAK9041236.1"/>
    <property type="molecule type" value="Genomic_DNA"/>
</dbReference>
<evidence type="ECO:0000313" key="16">
    <source>
        <dbReference type="EMBL" id="CAK9041236.1"/>
    </source>
</evidence>
<feature type="transmembrane region" description="Helical" evidence="14">
    <location>
        <begin position="515"/>
        <end position="541"/>
    </location>
</feature>
<feature type="region of interest" description="Disordered" evidence="13">
    <location>
        <begin position="205"/>
        <end position="265"/>
    </location>
</feature>
<comment type="caution">
    <text evidence="16">The sequence shown here is derived from an EMBL/GenBank/DDBJ whole genome shotgun (WGS) entry which is preliminary data.</text>
</comment>
<evidence type="ECO:0000313" key="17">
    <source>
        <dbReference type="Proteomes" id="UP001642484"/>
    </source>
</evidence>
<gene>
    <name evidence="16" type="ORF">CCMP2556_LOCUS22125</name>
</gene>
<feature type="domain" description="Ion transport" evidence="15">
    <location>
        <begin position="307"/>
        <end position="542"/>
    </location>
</feature>
<keyword evidence="5 14" id="KW-0812">Transmembrane</keyword>
<keyword evidence="17" id="KW-1185">Reference proteome</keyword>
<evidence type="ECO:0000256" key="8">
    <source>
        <dbReference type="ARBA" id="ARBA00022989"/>
    </source>
</evidence>
<evidence type="ECO:0000256" key="11">
    <source>
        <dbReference type="ARBA" id="ARBA00023180"/>
    </source>
</evidence>
<evidence type="ECO:0000259" key="15">
    <source>
        <dbReference type="Pfam" id="PF00520"/>
    </source>
</evidence>
<dbReference type="InterPro" id="IPR005821">
    <property type="entry name" value="Ion_trans_dom"/>
</dbReference>
<keyword evidence="2" id="KW-0813">Transport</keyword>
<dbReference type="InterPro" id="IPR014954">
    <property type="entry name" value="DUF1825"/>
</dbReference>
<evidence type="ECO:0000256" key="7">
    <source>
        <dbReference type="ARBA" id="ARBA00022882"/>
    </source>
</evidence>
<keyword evidence="4" id="KW-0107">Calcium channel</keyword>
<feature type="compositionally biased region" description="Acidic residues" evidence="13">
    <location>
        <begin position="237"/>
        <end position="246"/>
    </location>
</feature>
<feature type="transmembrane region" description="Helical" evidence="14">
    <location>
        <begin position="343"/>
        <end position="363"/>
    </location>
</feature>
<keyword evidence="8 14" id="KW-1133">Transmembrane helix</keyword>
<keyword evidence="9" id="KW-0406">Ion transport</keyword>
<evidence type="ECO:0000256" key="10">
    <source>
        <dbReference type="ARBA" id="ARBA00023136"/>
    </source>
</evidence>
<dbReference type="Pfam" id="PF08855">
    <property type="entry name" value="DUF1825"/>
    <property type="match status" value="1"/>
</dbReference>
<dbReference type="Pfam" id="PF00520">
    <property type="entry name" value="Ion_trans"/>
    <property type="match status" value="1"/>
</dbReference>
<dbReference type="Gene3D" id="1.20.120.350">
    <property type="entry name" value="Voltage-gated potassium channels. Chain C"/>
    <property type="match status" value="1"/>
</dbReference>
<sequence length="955" mass="107664">MNAGDVESRSLAGGPSPSKLSKGKKVQILQELCQDTREKPTISVDTIRNVFDDQMEEMHGLFVQHFQKNKRMLDKLEEAQKMRDLELGELRNQLLAQSPTRGQASKINGLNVAQLETAKKLLVQRDAACRLAEQENFQLREQLAAMQAAGNQSSIILKSTGSGGIVKAPDPVSPSPPAIADAVLNRVERAQTILETWANHHHPRIKAPEYVDSDDEDLDLPGTVPHRRGESKAPVDDREEVEEDEPVDPKAEYLKQTQKQRKRKALNSKLRALDMKSRMRDAFAEPSYIATEHYHKTGWAQHIARSYWFEHTTMLVILLNSVWLGIDSTINRQALLIAADPSIIVIENLLCLAFTVEIIIRFLAFKSKIQAFKDFWFVFDFLLAFFMVLETWVIALVVMLTGEEFLLINTSVLRMMRLLRLTRVARIARLLRFLPEVMILVRAIGAATRSVVLTVLLGLMIVYVFAIAFTQVAVDTDAGKEYFHTLPAAMFSLVFYGCFNNNMVEMARLCFQDDLVVSFLFAGFLLIAPLTVMNLLLGVLVEVVRVVATAEQEGRVVRNLKEELHYAKEAMGADDDTISQEEFIQLLQNDQAIDVLQDVGVDLVALVKDPNIIFDGEPYMAFQDFLDEILLLRGSNSATVKDTEKTSSWALPTGNFTAQPSRIEFVEERNNMTAFHRMPRDTWRRGLVQQARGAVEEVLPIGPFCPFTSPSLRTLCTEPEQRQKLETILSRIDELAETTAEPHEYLRLGGELRDADSVWRGNLLHMRHSADFQTQELYEFTEAHLEKLGVSIVEVERFAIWQADALEAMGRSRPVPGPEVDPASEKAQHLRGLLDSFRFGQTQTLTMDFASRDDLEAPLVADELQNLQKDHGSLILMGEGYGKFDSAGKSILLDKLKDVAERWQVYLARLRLMGEPEPPFMDSSRKLLQRWGIGASDAQALLGEAHARLRQKAKG</sequence>
<name>A0ABP0LPW2_9DINO</name>
<keyword evidence="12" id="KW-0407">Ion channel</keyword>